<evidence type="ECO:0000313" key="2">
    <source>
        <dbReference type="EMBL" id="KAK6348783.1"/>
    </source>
</evidence>
<comment type="caution">
    <text evidence="2">The sequence shown here is derived from an EMBL/GenBank/DDBJ whole genome shotgun (WGS) entry which is preliminary data.</text>
</comment>
<feature type="compositionally biased region" description="Low complexity" evidence="1">
    <location>
        <begin position="324"/>
        <end position="401"/>
    </location>
</feature>
<accession>A0AAV9UVM4</accession>
<proteinExistence type="predicted"/>
<keyword evidence="3" id="KW-1185">Reference proteome</keyword>
<feature type="compositionally biased region" description="Polar residues" evidence="1">
    <location>
        <begin position="69"/>
        <end position="86"/>
    </location>
</feature>
<dbReference type="EMBL" id="JAVHNS010000007">
    <property type="protein sequence ID" value="KAK6348783.1"/>
    <property type="molecule type" value="Genomic_DNA"/>
</dbReference>
<name>A0AAV9UVM4_9PEZI</name>
<feature type="compositionally biased region" description="Low complexity" evidence="1">
    <location>
        <begin position="246"/>
        <end position="261"/>
    </location>
</feature>
<feature type="region of interest" description="Disordered" evidence="1">
    <location>
        <begin position="545"/>
        <end position="581"/>
    </location>
</feature>
<feature type="compositionally biased region" description="Polar residues" evidence="1">
    <location>
        <begin position="100"/>
        <end position="109"/>
    </location>
</feature>
<protein>
    <submittedName>
        <fullName evidence="2">Uncharacterized protein</fullName>
    </submittedName>
</protein>
<evidence type="ECO:0000256" key="1">
    <source>
        <dbReference type="SAM" id="MobiDB-lite"/>
    </source>
</evidence>
<feature type="region of interest" description="Disordered" evidence="1">
    <location>
        <begin position="143"/>
        <end position="464"/>
    </location>
</feature>
<evidence type="ECO:0000313" key="3">
    <source>
        <dbReference type="Proteomes" id="UP001373714"/>
    </source>
</evidence>
<feature type="compositionally biased region" description="Pro residues" evidence="1">
    <location>
        <begin position="262"/>
        <end position="271"/>
    </location>
</feature>
<feature type="compositionally biased region" description="Polar residues" evidence="1">
    <location>
        <begin position="402"/>
        <end position="419"/>
    </location>
</feature>
<dbReference type="Proteomes" id="UP001373714">
    <property type="component" value="Unassembled WGS sequence"/>
</dbReference>
<sequence>MSNYNPDYRRDNKGSPTYSRDNSPERQAHARGRSPSGATLQLPTAKAGLTVSPPSTSQTVYTPYYAGASPTTSSPVSTKANPSSPKASGAYKAYRPPVQQAYSTDSVIPSQPHGPYTAYQPPKPVTSTQLPTVAPLRVQHHPSPVISPLVQPVNNADQRPISPPAQRLPSPLPTAPRPDPIDHRPSTADSYTTVPSYGDKGSAAAYYAPSVTDSVVSTPSTYERPGTFTERPITHTPPVASGPFTPQGAPYQQQPQQQIPPSYGPPKPAGTPPDQNRISGYGSPSSGPAPKPPVPITQHQQANIAPATGYADSNYHPFGPPLQPQQSNVQPPAQQQGTYPPTQQQGAYPPAQQQGTYPSQQQPGGYSPQQQQGAYPPTQQQGPYAPAQQQGTYPPVQQQGTYSPAQQQGAYPSAQQPSLYTPAQQATAPPASPPKGQAYAVELPSSPGLPNHPPKPSKQLSFTLPPSDIYAERIANFMNMLEKEASLSPTAAPTLGRPEPEDLETRRYKVFRDWIVSEAKLRGPKFATDLADDLDSLSFGNKRASEQFTAKPRGGTDIYGGSSANKAQTPVSQPAYTQPPPPKVTMLDLSKLLPLIYPPPPSKVTTAARLAPFQKTFAATSNLAFIDKNRQTFAANQGEMERRIQAEIDEVRRRRGKRNPADAENVVREIRKREGLDAYERFDRDVVATTYGELMKSGEVIDTVKQGVEELVKDIANTLTSVELLEIISFLTAVQDLSTTVHNHMESLLTERSMKYMYSLTIPLYEANDAAEAKKIEAWNQGVVAGQVADNKAAEEKRVESYSKFILGICDQVIAREKEKAARLTTALTDLVRVIDAGTRDGGRLEFLVPHGEDTRPFDLSEEGKLLWLRSKILTAALAIQASLDSQKALQKTKDVAARLAIKARYAAQEAEAVKQNPTNQQKNIDDINKLREAQAREIEGLNKTEERESETRGIERGRFEATIRPAADTLKNKALAIGGERAQAWAKEGNQEVLLGWV</sequence>
<feature type="compositionally biased region" description="Polar residues" evidence="1">
    <location>
        <begin position="52"/>
        <end position="61"/>
    </location>
</feature>
<organism evidence="2 3">
    <name type="scientific">Orbilia blumenaviensis</name>
    <dbReference type="NCBI Taxonomy" id="1796055"/>
    <lineage>
        <taxon>Eukaryota</taxon>
        <taxon>Fungi</taxon>
        <taxon>Dikarya</taxon>
        <taxon>Ascomycota</taxon>
        <taxon>Pezizomycotina</taxon>
        <taxon>Orbiliomycetes</taxon>
        <taxon>Orbiliales</taxon>
        <taxon>Orbiliaceae</taxon>
        <taxon>Orbilia</taxon>
    </lineage>
</organism>
<reference evidence="2 3" key="1">
    <citation type="submission" date="2019-10" db="EMBL/GenBank/DDBJ databases">
        <authorList>
            <person name="Palmer J.M."/>
        </authorList>
    </citation>
    <scope>NUCLEOTIDE SEQUENCE [LARGE SCALE GENOMIC DNA]</scope>
    <source>
        <strain evidence="2 3">TWF730</strain>
    </source>
</reference>
<dbReference type="AlphaFoldDB" id="A0AAV9UVM4"/>
<feature type="region of interest" description="Disordered" evidence="1">
    <location>
        <begin position="1"/>
        <end position="129"/>
    </location>
</feature>
<feature type="compositionally biased region" description="Low complexity" evidence="1">
    <location>
        <begin position="209"/>
        <end position="221"/>
    </location>
</feature>
<feature type="compositionally biased region" description="Polar residues" evidence="1">
    <location>
        <begin position="562"/>
        <end position="576"/>
    </location>
</feature>
<gene>
    <name evidence="2" type="ORF">TWF730_009553</name>
</gene>